<dbReference type="InterPro" id="IPR036942">
    <property type="entry name" value="Beta-barrel_TonB_sf"/>
</dbReference>
<keyword evidence="8 10" id="KW-0472">Membrane</keyword>
<feature type="signal peptide" evidence="12">
    <location>
        <begin position="1"/>
        <end position="22"/>
    </location>
</feature>
<keyword evidence="15" id="KW-0675">Receptor</keyword>
<keyword evidence="2 10" id="KW-0813">Transport</keyword>
<keyword evidence="3 10" id="KW-1134">Transmembrane beta strand</keyword>
<evidence type="ECO:0000256" key="1">
    <source>
        <dbReference type="ARBA" id="ARBA00004571"/>
    </source>
</evidence>
<dbReference type="InterPro" id="IPR000531">
    <property type="entry name" value="Beta-barrel_TonB"/>
</dbReference>
<dbReference type="GO" id="GO:0044718">
    <property type="term" value="P:siderophore transmembrane transport"/>
    <property type="evidence" value="ECO:0007669"/>
    <property type="project" value="TreeGrafter"/>
</dbReference>
<evidence type="ECO:0000256" key="7">
    <source>
        <dbReference type="ARBA" id="ARBA00023077"/>
    </source>
</evidence>
<dbReference type="AlphaFoldDB" id="A0AAU7QMX8"/>
<dbReference type="PROSITE" id="PS52016">
    <property type="entry name" value="TONB_DEPENDENT_REC_3"/>
    <property type="match status" value="1"/>
</dbReference>
<proteinExistence type="inferred from homology"/>
<dbReference type="SUPFAM" id="SSF56935">
    <property type="entry name" value="Porins"/>
    <property type="match status" value="1"/>
</dbReference>
<protein>
    <submittedName>
        <fullName evidence="15">TonB-dependent receptor</fullName>
    </submittedName>
</protein>
<keyword evidence="9 10" id="KW-0998">Cell outer membrane</keyword>
<gene>
    <name evidence="15" type="ORF">ABNK63_04285</name>
</gene>
<name>A0AAU7QMX8_9GAMM</name>
<organism evidence="15">
    <name type="scientific">Rhodanobacter sp. IGA1.0</name>
    <dbReference type="NCBI Taxonomy" id="3158582"/>
    <lineage>
        <taxon>Bacteria</taxon>
        <taxon>Pseudomonadati</taxon>
        <taxon>Pseudomonadota</taxon>
        <taxon>Gammaproteobacteria</taxon>
        <taxon>Lysobacterales</taxon>
        <taxon>Rhodanobacteraceae</taxon>
        <taxon>Rhodanobacter</taxon>
    </lineage>
</organism>
<evidence type="ECO:0000256" key="10">
    <source>
        <dbReference type="PROSITE-ProRule" id="PRU01360"/>
    </source>
</evidence>
<feature type="domain" description="TonB-dependent receptor plug" evidence="14">
    <location>
        <begin position="46"/>
        <end position="155"/>
    </location>
</feature>
<dbReference type="GO" id="GO:0015344">
    <property type="term" value="F:siderophore uptake transmembrane transporter activity"/>
    <property type="evidence" value="ECO:0007669"/>
    <property type="project" value="TreeGrafter"/>
</dbReference>
<dbReference type="Gene3D" id="2.40.170.20">
    <property type="entry name" value="TonB-dependent receptor, beta-barrel domain"/>
    <property type="match status" value="1"/>
</dbReference>
<dbReference type="CDD" id="cd01347">
    <property type="entry name" value="ligand_gated_channel"/>
    <property type="match status" value="1"/>
</dbReference>
<evidence type="ECO:0000256" key="6">
    <source>
        <dbReference type="ARBA" id="ARBA00023065"/>
    </source>
</evidence>
<keyword evidence="6" id="KW-0406">Ion transport</keyword>
<dbReference type="RefSeq" id="WP_350016792.1">
    <property type="nucleotide sequence ID" value="NZ_CP157948.1"/>
</dbReference>
<evidence type="ECO:0000313" key="15">
    <source>
        <dbReference type="EMBL" id="XBS90871.1"/>
    </source>
</evidence>
<evidence type="ECO:0000256" key="3">
    <source>
        <dbReference type="ARBA" id="ARBA00022452"/>
    </source>
</evidence>
<dbReference type="GO" id="GO:0009279">
    <property type="term" value="C:cell outer membrane"/>
    <property type="evidence" value="ECO:0007669"/>
    <property type="project" value="UniProtKB-SubCell"/>
</dbReference>
<dbReference type="PANTHER" id="PTHR30069">
    <property type="entry name" value="TONB-DEPENDENT OUTER MEMBRANE RECEPTOR"/>
    <property type="match status" value="1"/>
</dbReference>
<dbReference type="Gene3D" id="2.170.130.10">
    <property type="entry name" value="TonB-dependent receptor, plug domain"/>
    <property type="match status" value="1"/>
</dbReference>
<evidence type="ECO:0000256" key="5">
    <source>
        <dbReference type="ARBA" id="ARBA00022729"/>
    </source>
</evidence>
<dbReference type="InterPro" id="IPR039426">
    <property type="entry name" value="TonB-dep_rcpt-like"/>
</dbReference>
<evidence type="ECO:0000256" key="12">
    <source>
        <dbReference type="SAM" id="SignalP"/>
    </source>
</evidence>
<comment type="similarity">
    <text evidence="10 11">Belongs to the TonB-dependent receptor family.</text>
</comment>
<reference evidence="15" key="1">
    <citation type="submission" date="2024-06" db="EMBL/GenBank/DDBJ databases">
        <authorList>
            <person name="Sun Y."/>
        </authorList>
    </citation>
    <scope>NUCLEOTIDE SEQUENCE</scope>
    <source>
        <strain evidence="15">IGA1.0</strain>
    </source>
</reference>
<evidence type="ECO:0000256" key="4">
    <source>
        <dbReference type="ARBA" id="ARBA00022692"/>
    </source>
</evidence>
<evidence type="ECO:0000256" key="8">
    <source>
        <dbReference type="ARBA" id="ARBA00023136"/>
    </source>
</evidence>
<dbReference type="EMBL" id="CP157948">
    <property type="protein sequence ID" value="XBS90871.1"/>
    <property type="molecule type" value="Genomic_DNA"/>
</dbReference>
<dbReference type="InterPro" id="IPR037066">
    <property type="entry name" value="Plug_dom_sf"/>
</dbReference>
<evidence type="ECO:0000256" key="11">
    <source>
        <dbReference type="RuleBase" id="RU003357"/>
    </source>
</evidence>
<keyword evidence="7 11" id="KW-0798">TonB box</keyword>
<evidence type="ECO:0000259" key="14">
    <source>
        <dbReference type="Pfam" id="PF07715"/>
    </source>
</evidence>
<keyword evidence="5 12" id="KW-0732">Signal</keyword>
<dbReference type="InterPro" id="IPR012910">
    <property type="entry name" value="Plug_dom"/>
</dbReference>
<dbReference type="Pfam" id="PF00593">
    <property type="entry name" value="TonB_dep_Rec_b-barrel"/>
    <property type="match status" value="1"/>
</dbReference>
<dbReference type="PANTHER" id="PTHR30069:SF53">
    <property type="entry name" value="COLICIN I RECEPTOR-RELATED"/>
    <property type="match status" value="1"/>
</dbReference>
<feature type="chain" id="PRO_5043436949" evidence="12">
    <location>
        <begin position="23"/>
        <end position="751"/>
    </location>
</feature>
<dbReference type="Pfam" id="PF07715">
    <property type="entry name" value="Plug"/>
    <property type="match status" value="1"/>
</dbReference>
<sequence>MNAIPFGLCALAAAVVAGPSPAADVPLQTTTLTPVSVHASDTMVTETPSVQVRVTRQKLQQQNVTESADALKYAPNMMVRKRYIGDPNAVISGRNAGTLQSARSLVYADGLLLSNLMTNGWDGAPRWGMVAPQEVGAVDILYGPYSALYPGNSLGSTVLIHTVLPQRLTASVSTQFFSQDYHDAYGAGGHYNGHQAAATLGNRQGRWSWLLEYSRLDNRGQPMQYATARAGGNPALAVPVTGATADRNPNGSARLVYGANSIEHTVQDQAKLKVGVDLSEHVAALFTVGWWHNRAEDFTRSLIRDGHGNLVNGGVISAGGQTWTLPASGLAPSSASDTHMLYGIELNGHLDNGWRWTAVASHYDFLRSLAGSANNAEPGRPVNGPGTVANKAGSGWDTLDLRSSGPIGDRHMLYAGIHADRYVLDSQLRNASHWLGDADGARVSAFGGRSQTRALYLQDVWSFADAWALTLGGRLEQWRAYDGLRGNGNTALRYADRQRTDFSPKAALSWDFAEDWELRLAHGKAVRYPTVNELFQGSLSANAIVNNNPDLRPEIDESTDLTLNRHLENGHWRISLYQDRIADSLYSQTDITVTPTVTSVQNIDCMRSRGLEGEITLTDLWLDGLDVQASVAFNHARTLDDSQYPLANGKVFPRIPKIRASVFADYRFAPQWDASLGIRHSGRQYGTLDNSDHIDSYGAVSRFTVADARLRWSFAHGWTAALGVDNLTNERYWVYHPYAGRTWFGELRWEL</sequence>
<feature type="domain" description="TonB-dependent receptor-like beta-barrel" evidence="13">
    <location>
        <begin position="407"/>
        <end position="727"/>
    </location>
</feature>
<comment type="subcellular location">
    <subcellularLocation>
        <location evidence="1 10">Cell outer membrane</location>
        <topology evidence="1 10">Multi-pass membrane protein</topology>
    </subcellularLocation>
</comment>
<keyword evidence="4 10" id="KW-0812">Transmembrane</keyword>
<accession>A0AAU7QMX8</accession>
<evidence type="ECO:0000259" key="13">
    <source>
        <dbReference type="Pfam" id="PF00593"/>
    </source>
</evidence>
<evidence type="ECO:0000256" key="2">
    <source>
        <dbReference type="ARBA" id="ARBA00022448"/>
    </source>
</evidence>
<evidence type="ECO:0000256" key="9">
    <source>
        <dbReference type="ARBA" id="ARBA00023237"/>
    </source>
</evidence>